<dbReference type="SMART" id="SM00507">
    <property type="entry name" value="HNHc"/>
    <property type="match status" value="1"/>
</dbReference>
<evidence type="ECO:0000313" key="3">
    <source>
        <dbReference type="EMBL" id="PSK97275.1"/>
    </source>
</evidence>
<evidence type="ECO:0000256" key="1">
    <source>
        <dbReference type="SAM" id="MobiDB-lite"/>
    </source>
</evidence>
<accession>A0A2P8DJ77</accession>
<evidence type="ECO:0000259" key="2">
    <source>
        <dbReference type="SMART" id="SM00507"/>
    </source>
</evidence>
<feature type="region of interest" description="Disordered" evidence="1">
    <location>
        <begin position="127"/>
        <end position="165"/>
    </location>
</feature>
<dbReference type="EMBL" id="PYGE01000023">
    <property type="protein sequence ID" value="PSK97275.1"/>
    <property type="molecule type" value="Genomic_DNA"/>
</dbReference>
<dbReference type="AlphaFoldDB" id="A0A2P8DJ77"/>
<dbReference type="CDD" id="cd00085">
    <property type="entry name" value="HNHc"/>
    <property type="match status" value="1"/>
</dbReference>
<feature type="region of interest" description="Disordered" evidence="1">
    <location>
        <begin position="271"/>
        <end position="293"/>
    </location>
</feature>
<name>A0A2P8DJ77_9ACTN</name>
<keyword evidence="4" id="KW-1185">Reference proteome</keyword>
<gene>
    <name evidence="3" type="ORF">CLV30_12374</name>
</gene>
<dbReference type="InterPro" id="IPR003615">
    <property type="entry name" value="HNH_nuc"/>
</dbReference>
<feature type="region of interest" description="Disordered" evidence="1">
    <location>
        <begin position="37"/>
        <end position="58"/>
    </location>
</feature>
<dbReference type="Proteomes" id="UP000243528">
    <property type="component" value="Unassembled WGS sequence"/>
</dbReference>
<comment type="caution">
    <text evidence="3">The sequence shown here is derived from an EMBL/GenBank/DDBJ whole genome shotgun (WGS) entry which is preliminary data.</text>
</comment>
<proteinExistence type="predicted"/>
<evidence type="ECO:0000313" key="4">
    <source>
        <dbReference type="Proteomes" id="UP000243528"/>
    </source>
</evidence>
<organism evidence="3 4">
    <name type="scientific">Haloactinopolyspora alba</name>
    <dbReference type="NCBI Taxonomy" id="648780"/>
    <lineage>
        <taxon>Bacteria</taxon>
        <taxon>Bacillati</taxon>
        <taxon>Actinomycetota</taxon>
        <taxon>Actinomycetes</taxon>
        <taxon>Jiangellales</taxon>
        <taxon>Jiangellaceae</taxon>
        <taxon>Haloactinopolyspora</taxon>
    </lineage>
</organism>
<feature type="non-terminal residue" evidence="3">
    <location>
        <position position="1"/>
    </location>
</feature>
<feature type="domain" description="HNH nuclease" evidence="2">
    <location>
        <begin position="244"/>
        <end position="296"/>
    </location>
</feature>
<feature type="compositionally biased region" description="Low complexity" evidence="1">
    <location>
        <begin position="127"/>
        <end position="153"/>
    </location>
</feature>
<reference evidence="3 4" key="1">
    <citation type="submission" date="2018-03" db="EMBL/GenBank/DDBJ databases">
        <title>Genomic Encyclopedia of Archaeal and Bacterial Type Strains, Phase II (KMG-II): from individual species to whole genera.</title>
        <authorList>
            <person name="Goeker M."/>
        </authorList>
    </citation>
    <scope>NUCLEOTIDE SEQUENCE [LARGE SCALE GENOMIC DNA]</scope>
    <source>
        <strain evidence="3 4">DSM 45211</strain>
    </source>
</reference>
<sequence>TVQAAVLPTAGRRTHAQLDRALRHEVIAADPDAAEIRRRSATQRRQVSRPEPAGPDNAETMAVMSLYGPAEDLTALFTALDAAARHARERGDERNLHQLRFDTLTGLGWTGLDLAHLGCCNPTCTTNTNNTDDANGTNGVNRPTKATGTTGTAGDPGAGDRGGRGDVARLARRHGRAATVHVTVAASTLFGADEQPAWLDGFGPITADAARRIAGEGPWRRLLTDPATGELLEYGRSTYHPPPHLATFVIARDQTCRLPTCERPASEADIDHKQPYHHGGSTGASNNWPLHPGHHLGKTHHSYRIHTDTHGTTWWTTPAGHQYSVEPETIGPLVKRLARDRPAEPAETAPF</sequence>
<protein>
    <submittedName>
        <fullName evidence="3">Uncharacterized protein DUF222</fullName>
    </submittedName>
</protein>